<dbReference type="InterPro" id="IPR000209">
    <property type="entry name" value="Peptidase_S8/S53_dom"/>
</dbReference>
<dbReference type="PRINTS" id="PR00723">
    <property type="entry name" value="SUBTILISIN"/>
</dbReference>
<dbReference type="CDD" id="cd00306">
    <property type="entry name" value="Peptidases_S8_S53"/>
    <property type="match status" value="1"/>
</dbReference>
<dbReference type="InterPro" id="IPR036852">
    <property type="entry name" value="Peptidase_S8/S53_dom_sf"/>
</dbReference>
<feature type="active site" description="Charge relay system" evidence="5">
    <location>
        <position position="92"/>
    </location>
</feature>
<dbReference type="PROSITE" id="PS00138">
    <property type="entry name" value="SUBTILASE_SER"/>
    <property type="match status" value="1"/>
</dbReference>
<feature type="transmembrane region" description="Helical" evidence="6">
    <location>
        <begin position="369"/>
        <end position="392"/>
    </location>
</feature>
<comment type="similarity">
    <text evidence="1 5">Belongs to the peptidase S8 family.</text>
</comment>
<keyword evidence="6" id="KW-0812">Transmembrane</keyword>
<dbReference type="GO" id="GO:0006508">
    <property type="term" value="P:proteolysis"/>
    <property type="evidence" value="ECO:0007669"/>
    <property type="project" value="UniProtKB-KW"/>
</dbReference>
<keyword evidence="9" id="KW-1185">Reference proteome</keyword>
<dbReference type="GO" id="GO:0004252">
    <property type="term" value="F:serine-type endopeptidase activity"/>
    <property type="evidence" value="ECO:0007669"/>
    <property type="project" value="UniProtKB-UniRule"/>
</dbReference>
<dbReference type="AlphaFoldDB" id="A0A7H0H3M6"/>
<feature type="active site" description="Charge relay system" evidence="5">
    <location>
        <position position="275"/>
    </location>
</feature>
<keyword evidence="2 5" id="KW-0645">Protease</keyword>
<organism evidence="8 9">
    <name type="scientific">Tessaracoccus defluvii</name>
    <dbReference type="NCBI Taxonomy" id="1285901"/>
    <lineage>
        <taxon>Bacteria</taxon>
        <taxon>Bacillati</taxon>
        <taxon>Actinomycetota</taxon>
        <taxon>Actinomycetes</taxon>
        <taxon>Propionibacteriales</taxon>
        <taxon>Propionibacteriaceae</taxon>
        <taxon>Tessaracoccus</taxon>
    </lineage>
</organism>
<dbReference type="SUPFAM" id="SSF52743">
    <property type="entry name" value="Subtilisin-like"/>
    <property type="match status" value="1"/>
</dbReference>
<feature type="active site" description="Charge relay system" evidence="5">
    <location>
        <position position="44"/>
    </location>
</feature>
<keyword evidence="6" id="KW-0472">Membrane</keyword>
<evidence type="ECO:0000256" key="2">
    <source>
        <dbReference type="ARBA" id="ARBA00022670"/>
    </source>
</evidence>
<dbReference type="PANTHER" id="PTHR43806:SF11">
    <property type="entry name" value="CEREVISIN-RELATED"/>
    <property type="match status" value="1"/>
</dbReference>
<gene>
    <name evidence="8" type="ORF">H9L22_12895</name>
</gene>
<keyword evidence="6" id="KW-1133">Transmembrane helix</keyword>
<accession>A0A7H0H3M6</accession>
<evidence type="ECO:0000256" key="4">
    <source>
        <dbReference type="ARBA" id="ARBA00022825"/>
    </source>
</evidence>
<reference evidence="8 9" key="1">
    <citation type="submission" date="2020-08" db="EMBL/GenBank/DDBJ databases">
        <title>Genome sequence of Tessaracoccus defluvii JCM 17540T.</title>
        <authorList>
            <person name="Hyun D.-W."/>
            <person name="Bae J.-W."/>
        </authorList>
    </citation>
    <scope>NUCLEOTIDE SEQUENCE [LARGE SCALE GENOMIC DNA]</scope>
    <source>
        <strain evidence="8 9">JCM 17540</strain>
    </source>
</reference>
<feature type="domain" description="Peptidase S8/S53" evidence="7">
    <location>
        <begin position="35"/>
        <end position="327"/>
    </location>
</feature>
<keyword evidence="4 5" id="KW-0720">Serine protease</keyword>
<evidence type="ECO:0000313" key="9">
    <source>
        <dbReference type="Proteomes" id="UP000516117"/>
    </source>
</evidence>
<dbReference type="EMBL" id="CP060789">
    <property type="protein sequence ID" value="QNP55142.1"/>
    <property type="molecule type" value="Genomic_DNA"/>
</dbReference>
<dbReference type="InterPro" id="IPR022398">
    <property type="entry name" value="Peptidase_S8_His-AS"/>
</dbReference>
<dbReference type="Proteomes" id="UP000516117">
    <property type="component" value="Chromosome"/>
</dbReference>
<evidence type="ECO:0000256" key="3">
    <source>
        <dbReference type="ARBA" id="ARBA00022801"/>
    </source>
</evidence>
<dbReference type="PROSITE" id="PS00137">
    <property type="entry name" value="SUBTILASE_HIS"/>
    <property type="match status" value="1"/>
</dbReference>
<dbReference type="Pfam" id="PF00082">
    <property type="entry name" value="Peptidase_S8"/>
    <property type="match status" value="1"/>
</dbReference>
<protein>
    <submittedName>
        <fullName evidence="8">S8 family serine peptidase</fullName>
    </submittedName>
</protein>
<dbReference type="InterPro" id="IPR015500">
    <property type="entry name" value="Peptidase_S8_subtilisin-rel"/>
</dbReference>
<evidence type="ECO:0000259" key="7">
    <source>
        <dbReference type="Pfam" id="PF00082"/>
    </source>
</evidence>
<dbReference type="PANTHER" id="PTHR43806">
    <property type="entry name" value="PEPTIDASE S8"/>
    <property type="match status" value="1"/>
</dbReference>
<evidence type="ECO:0000256" key="1">
    <source>
        <dbReference type="ARBA" id="ARBA00011073"/>
    </source>
</evidence>
<sequence length="401" mass="41247">MTDCRFSTATPDASLVNAWHLQRLNMDTVWPMATGKGIKVAVIDTGINTVGSPYLSDTITGDDGATRRRITAVDLMDGPRPDDNDGMLECDHGTLVTSLLAAGRQRDGSPWSNRTNFAGIAPDVEVIAYRTLTVVADGEEQREGDPLSATIEAVRLATAEGVDIINLSQTVVEDPALKEYEAAIADAIEQGIVVVAAAGNAGAVRDRAYPAAFPGVISVGSSTQGDAGAQSSALVGNNVTIGAPGENVVGLRSSQAIDAAAVSNQAFELKGTGTSFATPIVSGVVALLLEYERRHGVDLSPAEVKERLVATADPPGHQVPDLRLGAGIVNPLRALLNLKRDPQVEPTEVASPPATVAPAPTPTEQALPVAALAIGVGSVIVVLLGVVAAIAIPAARRSSAS</sequence>
<dbReference type="InterPro" id="IPR023828">
    <property type="entry name" value="Peptidase_S8_Ser-AS"/>
</dbReference>
<keyword evidence="3 5" id="KW-0378">Hydrolase</keyword>
<evidence type="ECO:0000256" key="5">
    <source>
        <dbReference type="PROSITE-ProRule" id="PRU01240"/>
    </source>
</evidence>
<evidence type="ECO:0000313" key="8">
    <source>
        <dbReference type="EMBL" id="QNP55142.1"/>
    </source>
</evidence>
<evidence type="ECO:0000256" key="6">
    <source>
        <dbReference type="SAM" id="Phobius"/>
    </source>
</evidence>
<name>A0A7H0H3M6_9ACTN</name>
<dbReference type="PROSITE" id="PS51892">
    <property type="entry name" value="SUBTILASE"/>
    <property type="match status" value="1"/>
</dbReference>
<dbReference type="InterPro" id="IPR050131">
    <property type="entry name" value="Peptidase_S8_subtilisin-like"/>
</dbReference>
<dbReference type="KEGG" id="tdf:H9L22_12895"/>
<proteinExistence type="inferred from homology"/>
<dbReference type="Gene3D" id="3.40.50.200">
    <property type="entry name" value="Peptidase S8/S53 domain"/>
    <property type="match status" value="1"/>
</dbReference>